<keyword evidence="3" id="KW-1185">Reference proteome</keyword>
<dbReference type="Proteomes" id="UP000033618">
    <property type="component" value="Unassembled WGS sequence"/>
</dbReference>
<name>A0A0F5K4K6_9BURK</name>
<proteinExistence type="predicted"/>
<feature type="region of interest" description="Disordered" evidence="1">
    <location>
        <begin position="515"/>
        <end position="536"/>
    </location>
</feature>
<comment type="caution">
    <text evidence="2">The sequence shown here is derived from an EMBL/GenBank/DDBJ whole genome shotgun (WGS) entry which is preliminary data.</text>
</comment>
<dbReference type="PATRIC" id="fig|28092.6.peg.1161"/>
<sequence length="765" mass="81561">MPNAFSQSAAGDGAGGTLKVKTSWIGNTFPGRDGWVQNNIASIYVSPDGTVYSNTIWDEGGREVTAYRDGRVVMSGDHTHGSGNAGGIAIAGNSRYLYTGAGIGSPGSGPTLGNFPQKGHFWYGVTRRPLRQLNTGAAFATGRGNRLSAMQNSFALISETTDQSGNVTGLAATESTLFVSDATDNKIIALDAETMAKQREWHVDSPGRIAVDPSDNSVWVITEAGKQWTGSNPPHVRRPRMMALAARQRTAGDGESGGVAPNATSPTPEVLGDPTVLHFTADGKPLPTIPSLADDVEPVDLHVDQQHRLLLADNGPAQQILVYGKGDDGKYEAMAPVGVKGGMLSAPAGQAGPLRFNGLTGVSTDAKGNLYVSMNGRGPDGAATLGSQLQSYAPSGNGWQKQNWQVQGLTFADVAVADPNDQTHVYTQSGRYEMDYDRPSGKEGRFDGITVDRFKYTDDPRLQAKHPFMTAMEVVRLGGKPFLALTDMYSSQLSVYRLGQDGGIIATPATVISRGHANNGAPPGQPAKGSGGKSGGWIWRDANGDGHFSADEYQSDPGNDRAGCAGWWIDEKGDVWAAMGPDGVRRYAYGGLDAHGAPIYQYDHAQNVAVPAPFTRIQRVQYDAVGDTLYVTGYTADKPADPKLWKEAGTVFARYDNWSKGNRKARFTIDLPWSPAAKPLVSTIAMSVAGDYLFTAESVTAKVHVFDLRSGKEVGTMGPGADVGNVSGWVDLTQGISATKRANGEYVVFVEEDARSKVMMYRWHP</sequence>
<dbReference type="AlphaFoldDB" id="A0A0F5K4K6"/>
<organism evidence="2 3">
    <name type="scientific">Robbsia andropogonis</name>
    <dbReference type="NCBI Taxonomy" id="28092"/>
    <lineage>
        <taxon>Bacteria</taxon>
        <taxon>Pseudomonadati</taxon>
        <taxon>Pseudomonadota</taxon>
        <taxon>Betaproteobacteria</taxon>
        <taxon>Burkholderiales</taxon>
        <taxon>Burkholderiaceae</taxon>
        <taxon>Robbsia</taxon>
    </lineage>
</organism>
<evidence type="ECO:0008006" key="4">
    <source>
        <dbReference type="Google" id="ProtNLM"/>
    </source>
</evidence>
<dbReference type="SUPFAM" id="SSF63829">
    <property type="entry name" value="Calcium-dependent phosphotriesterase"/>
    <property type="match status" value="1"/>
</dbReference>
<dbReference type="EMBL" id="LAQU01000003">
    <property type="protein sequence ID" value="KKB64809.1"/>
    <property type="molecule type" value="Genomic_DNA"/>
</dbReference>
<feature type="region of interest" description="Disordered" evidence="1">
    <location>
        <begin position="249"/>
        <end position="270"/>
    </location>
</feature>
<evidence type="ECO:0000313" key="2">
    <source>
        <dbReference type="EMBL" id="KKB64809.1"/>
    </source>
</evidence>
<dbReference type="SUPFAM" id="SSF63825">
    <property type="entry name" value="YWTD domain"/>
    <property type="match status" value="1"/>
</dbReference>
<accession>A0A0F5K4K6</accession>
<dbReference type="STRING" id="28092.WM40_04895"/>
<reference evidence="2 3" key="1">
    <citation type="submission" date="2015-03" db="EMBL/GenBank/DDBJ databases">
        <title>Draft Genome Sequence of Burkholderia andropogonis type strain ICMP2807, isolated from Sorghum bicolor.</title>
        <authorList>
            <person name="Lopes-Santos L."/>
            <person name="Castro D.B."/>
            <person name="Ottoboni L.M."/>
            <person name="Park D."/>
            <person name="Weirc B.S."/>
            <person name="Destefano S.A."/>
        </authorList>
    </citation>
    <scope>NUCLEOTIDE SEQUENCE [LARGE SCALE GENOMIC DNA]</scope>
    <source>
        <strain evidence="2 3">ICMP2807</strain>
    </source>
</reference>
<gene>
    <name evidence="2" type="ORF">WM40_04895</name>
</gene>
<protein>
    <recommendedName>
        <fullName evidence="4">SMP-30/Gluconolactonase/LRE-like region domain-containing protein</fullName>
    </recommendedName>
</protein>
<evidence type="ECO:0000256" key="1">
    <source>
        <dbReference type="SAM" id="MobiDB-lite"/>
    </source>
</evidence>
<evidence type="ECO:0000313" key="3">
    <source>
        <dbReference type="Proteomes" id="UP000033618"/>
    </source>
</evidence>